<name>A0A6N6RNI0_9GAMM</name>
<accession>A0A6N6RNI0</accession>
<proteinExistence type="predicted"/>
<organism evidence="1 2">
    <name type="scientific">Aliivibrio finisterrensis</name>
    <dbReference type="NCBI Taxonomy" id="511998"/>
    <lineage>
        <taxon>Bacteria</taxon>
        <taxon>Pseudomonadati</taxon>
        <taxon>Pseudomonadota</taxon>
        <taxon>Gammaproteobacteria</taxon>
        <taxon>Vibrionales</taxon>
        <taxon>Vibrionaceae</taxon>
        <taxon>Aliivibrio</taxon>
    </lineage>
</organism>
<dbReference type="Proteomes" id="UP000434870">
    <property type="component" value="Unassembled WGS sequence"/>
</dbReference>
<dbReference type="RefSeq" id="WP_151656903.1">
    <property type="nucleotide sequence ID" value="NZ_WBVP01000082.1"/>
</dbReference>
<gene>
    <name evidence="1" type="ORF">F8B77_17335</name>
</gene>
<reference evidence="1 2" key="1">
    <citation type="submission" date="2019-09" db="EMBL/GenBank/DDBJ databases">
        <title>Genome of Aliivibrio finisterrensis LMG 23869 (type strain).</title>
        <authorList>
            <person name="Bowman J.P."/>
        </authorList>
    </citation>
    <scope>NUCLEOTIDE SEQUENCE [LARGE SCALE GENOMIC DNA]</scope>
    <source>
        <strain evidence="1 2">LMG 23869</strain>
    </source>
</reference>
<protein>
    <submittedName>
        <fullName evidence="1">Uncharacterized protein</fullName>
    </submittedName>
</protein>
<dbReference type="EMBL" id="WBVP01000082">
    <property type="protein sequence ID" value="KAB2822893.1"/>
    <property type="molecule type" value="Genomic_DNA"/>
</dbReference>
<evidence type="ECO:0000313" key="2">
    <source>
        <dbReference type="Proteomes" id="UP000434870"/>
    </source>
</evidence>
<feature type="non-terminal residue" evidence="1">
    <location>
        <position position="260"/>
    </location>
</feature>
<evidence type="ECO:0000313" key="1">
    <source>
        <dbReference type="EMBL" id="KAB2822893.1"/>
    </source>
</evidence>
<comment type="caution">
    <text evidence="1">The sequence shown here is derived from an EMBL/GenBank/DDBJ whole genome shotgun (WGS) entry which is preliminary data.</text>
</comment>
<dbReference type="AlphaFoldDB" id="A0A6N6RNI0"/>
<sequence>MIQSYAADNTQPAPSATDYAMVGVTGVDANNLNEVNGQVDSQSLTTVAEIQALTNSVNVIQSYVADNTQTAPTVTDYALVGINGVDANNLSEANGQVDSQSLTTVAAIQALTNSINVIQSYAADDTQTEPSATDYVVLGVTGIDANNLSEVNGQVGSQSLTTVAAIQILTDSVNVIQSYAADNTQPAPSATDYAMVGVTGIDANNLSEVNGQVDSQSLTTVAAIQTLTDSVNVIQSYVADNTQPAPSVSDYAMVGVTGVD</sequence>